<dbReference type="HOGENOM" id="CLU_1757407_0_0_11"/>
<evidence type="ECO:0000256" key="1">
    <source>
        <dbReference type="SAM" id="MobiDB-lite"/>
    </source>
</evidence>
<evidence type="ECO:0000313" key="2">
    <source>
        <dbReference type="EMBL" id="BAH55571.1"/>
    </source>
</evidence>
<feature type="compositionally biased region" description="Basic and acidic residues" evidence="1">
    <location>
        <begin position="128"/>
        <end position="148"/>
    </location>
</feature>
<proteinExistence type="predicted"/>
<dbReference type="PATRIC" id="fig|632772.20.peg.7780"/>
<protein>
    <submittedName>
        <fullName evidence="2">Uncharacterized protein</fullName>
    </submittedName>
</protein>
<geneLocation type="plasmid" evidence="2 3">
    <name>pROB01</name>
</geneLocation>
<dbReference type="EMBL" id="AP011116">
    <property type="protein sequence ID" value="BAH55571.1"/>
    <property type="molecule type" value="Genomic_DNA"/>
</dbReference>
<evidence type="ECO:0000313" key="3">
    <source>
        <dbReference type="Proteomes" id="UP000002212"/>
    </source>
</evidence>
<accession>C1BBY9</accession>
<dbReference type="KEGG" id="rop:ROP_pROB01-00720"/>
<organism evidence="2 3">
    <name type="scientific">Rhodococcus opacus (strain B4)</name>
    <dbReference type="NCBI Taxonomy" id="632772"/>
    <lineage>
        <taxon>Bacteria</taxon>
        <taxon>Bacillati</taxon>
        <taxon>Actinomycetota</taxon>
        <taxon>Actinomycetes</taxon>
        <taxon>Mycobacteriales</taxon>
        <taxon>Nocardiaceae</taxon>
        <taxon>Rhodococcus</taxon>
    </lineage>
</organism>
<sequence>MRSARASDLTRQPLMGEVVSIHQDVDLSSGPAHHRTDKLVHRGARSYTRHVLNRVAACGVQVGARHRCIDLHHEPKTYNPWQDVTYCRCGHIRWAGDHAQFDTAVEAFDGFPHHPSGRPDPRTYPGKNDTESRQVSEQRPIGRSELRR</sequence>
<name>C1BBY9_RHOOB</name>
<gene>
    <name evidence="2" type="ordered locus">ROP_pROB01-00720</name>
</gene>
<reference evidence="2 3" key="1">
    <citation type="submission" date="2009-03" db="EMBL/GenBank/DDBJ databases">
        <title>Comparison of the complete genome sequences of Rhodococcus erythropolis PR4 and Rhodococcus opacus B4.</title>
        <authorList>
            <person name="Takarada H."/>
            <person name="Sekine M."/>
            <person name="Hosoyama A."/>
            <person name="Yamada R."/>
            <person name="Fujisawa T."/>
            <person name="Omata S."/>
            <person name="Shimizu A."/>
            <person name="Tsukatani N."/>
            <person name="Tanikawa S."/>
            <person name="Fujita N."/>
            <person name="Harayama S."/>
        </authorList>
    </citation>
    <scope>NUCLEOTIDE SEQUENCE [LARGE SCALE GENOMIC DNA]</scope>
    <source>
        <strain evidence="2 3">B4</strain>
        <plasmid evidence="2 3">pROB01</plasmid>
    </source>
</reference>
<keyword evidence="2" id="KW-0614">Plasmid</keyword>
<dbReference type="Proteomes" id="UP000002212">
    <property type="component" value="Plasmid pROB01"/>
</dbReference>
<dbReference type="AlphaFoldDB" id="C1BBY9"/>
<feature type="region of interest" description="Disordered" evidence="1">
    <location>
        <begin position="110"/>
        <end position="148"/>
    </location>
</feature>